<keyword evidence="2" id="KW-0812">Transmembrane</keyword>
<feature type="transmembrane region" description="Helical" evidence="2">
    <location>
        <begin position="38"/>
        <end position="59"/>
    </location>
</feature>
<dbReference type="EMBL" id="BAAASG010000026">
    <property type="protein sequence ID" value="GAA2519204.1"/>
    <property type="molecule type" value="Genomic_DNA"/>
</dbReference>
<proteinExistence type="predicted"/>
<sequence length="86" mass="9430">MTAGRHTPRNTGPRPPRVREPARRRTPRRGVPRVVRRIALWLAALAAVAFTVVVVYGFIRFNHAVDHPGDGFSGWQCAAESGTCGP</sequence>
<comment type="caution">
    <text evidence="3">The sequence shown here is derived from an EMBL/GenBank/DDBJ whole genome shotgun (WGS) entry which is preliminary data.</text>
</comment>
<dbReference type="RefSeq" id="WP_344406173.1">
    <property type="nucleotide sequence ID" value="NZ_BAAASG010000026.1"/>
</dbReference>
<dbReference type="Proteomes" id="UP001501777">
    <property type="component" value="Unassembled WGS sequence"/>
</dbReference>
<keyword evidence="2" id="KW-1133">Transmembrane helix</keyword>
<gene>
    <name evidence="3" type="ORF">GCM10010276_81440</name>
</gene>
<evidence type="ECO:0000313" key="3">
    <source>
        <dbReference type="EMBL" id="GAA2519204.1"/>
    </source>
</evidence>
<feature type="region of interest" description="Disordered" evidence="1">
    <location>
        <begin position="1"/>
        <end position="29"/>
    </location>
</feature>
<organism evidence="3 4">
    <name type="scientific">Streptomyces longisporus</name>
    <dbReference type="NCBI Taxonomy" id="1948"/>
    <lineage>
        <taxon>Bacteria</taxon>
        <taxon>Bacillati</taxon>
        <taxon>Actinomycetota</taxon>
        <taxon>Actinomycetes</taxon>
        <taxon>Kitasatosporales</taxon>
        <taxon>Streptomycetaceae</taxon>
        <taxon>Streptomyces</taxon>
    </lineage>
</organism>
<protein>
    <submittedName>
        <fullName evidence="3">Uncharacterized protein</fullName>
    </submittedName>
</protein>
<keyword evidence="4" id="KW-1185">Reference proteome</keyword>
<accession>A0ABP6AN57</accession>
<evidence type="ECO:0000256" key="1">
    <source>
        <dbReference type="SAM" id="MobiDB-lite"/>
    </source>
</evidence>
<keyword evidence="2" id="KW-0472">Membrane</keyword>
<evidence type="ECO:0000256" key="2">
    <source>
        <dbReference type="SAM" id="Phobius"/>
    </source>
</evidence>
<reference evidence="4" key="1">
    <citation type="journal article" date="2019" name="Int. J. Syst. Evol. Microbiol.">
        <title>The Global Catalogue of Microorganisms (GCM) 10K type strain sequencing project: providing services to taxonomists for standard genome sequencing and annotation.</title>
        <authorList>
            <consortium name="The Broad Institute Genomics Platform"/>
            <consortium name="The Broad Institute Genome Sequencing Center for Infectious Disease"/>
            <person name="Wu L."/>
            <person name="Ma J."/>
        </authorList>
    </citation>
    <scope>NUCLEOTIDE SEQUENCE [LARGE SCALE GENOMIC DNA]</scope>
    <source>
        <strain evidence="4">JCM 4395</strain>
    </source>
</reference>
<name>A0ABP6AN57_STRLO</name>
<evidence type="ECO:0000313" key="4">
    <source>
        <dbReference type="Proteomes" id="UP001501777"/>
    </source>
</evidence>